<evidence type="ECO:0000259" key="10">
    <source>
        <dbReference type="SMART" id="SM01329"/>
    </source>
</evidence>
<dbReference type="PIRSF" id="PIRSF000108">
    <property type="entry name" value="IDH_NADP"/>
    <property type="match status" value="1"/>
</dbReference>
<sequence length="398" mass="44751">MDKIKMTTPIVEMDGDEMTRILWQMIKDNLLLPYIDLKTEYYDLGLEYRDQTDDKVTTDSALATKKYKVAVKCATITPNAARVKEYNLKEMWKSPNGTIRAILDGTVFRAPIVVKGIEPCVVNWKKPITIARHAYGDVYKGSEMKIPGAGKVELVYTAADGTEVRELVHNFESAGIVQGMHNINNSIESFARSCFNYALDTKQDLWFATKDTISKKYDHTFKDIFQEIFDAEYENRFKEAGIEYFYTLIDDAVARVMKSEGGYIWACKNYDGDVMSDMVSSAFGSLAMMTSVLVSPDGDFEYEAAHGTVQRHYYQHLKGGETSTNSVATIFAWTGALRKRGELDGNQELAAFADKLEQATIDTIEAGEMTKDLALITTIENPTVLNSEEFIKAIATRL</sequence>
<gene>
    <name evidence="11" type="ORF">G9470_26530</name>
</gene>
<dbReference type="InterPro" id="IPR019818">
    <property type="entry name" value="IsoCit/isopropylmalate_DH_CS"/>
</dbReference>
<dbReference type="InterPro" id="IPR024084">
    <property type="entry name" value="IsoPropMal-DH-like_dom"/>
</dbReference>
<dbReference type="Proteomes" id="UP000539052">
    <property type="component" value="Unassembled WGS sequence"/>
</dbReference>
<evidence type="ECO:0000256" key="2">
    <source>
        <dbReference type="ARBA" id="ARBA00007769"/>
    </source>
</evidence>
<comment type="similarity">
    <text evidence="2 9">Belongs to the isocitrate and isopropylmalate dehydrogenases family.</text>
</comment>
<keyword evidence="3 9" id="KW-0816">Tricarboxylic acid cycle</keyword>
<keyword evidence="5 9" id="KW-0460">Magnesium</keyword>
<comment type="cofactor">
    <cofactor evidence="9">
        <name>Mg(2+)</name>
        <dbReference type="ChEBI" id="CHEBI:18420"/>
    </cofactor>
    <cofactor evidence="9">
        <name>Mn(2+)</name>
        <dbReference type="ChEBI" id="CHEBI:29035"/>
    </cofactor>
    <text evidence="9">Binds 1 Mg(2+) or Mn(2+) ion per subunit.</text>
</comment>
<keyword evidence="4 9" id="KW-0479">Metal-binding</keyword>
<dbReference type="EMBL" id="JAAOXG010000103">
    <property type="protein sequence ID" value="NNJ33311.1"/>
    <property type="molecule type" value="Genomic_DNA"/>
</dbReference>
<dbReference type="SUPFAM" id="SSF53659">
    <property type="entry name" value="Isocitrate/Isopropylmalate dehydrogenase-like"/>
    <property type="match status" value="1"/>
</dbReference>
<dbReference type="Pfam" id="PF00180">
    <property type="entry name" value="Iso_dh"/>
    <property type="match status" value="1"/>
</dbReference>
<dbReference type="PROSITE" id="PS00470">
    <property type="entry name" value="IDH_IMDH"/>
    <property type="match status" value="1"/>
</dbReference>
<dbReference type="PANTHER" id="PTHR11822:SF21">
    <property type="entry name" value="ISOCITRATE DEHYDROGENASE [NADP], MITOCHONDRIAL"/>
    <property type="match status" value="1"/>
</dbReference>
<evidence type="ECO:0000256" key="6">
    <source>
        <dbReference type="ARBA" id="ARBA00022857"/>
    </source>
</evidence>
<dbReference type="EC" id="1.1.1.42" evidence="9"/>
<keyword evidence="7 9" id="KW-0560">Oxidoreductase</keyword>
<keyword evidence="6 9" id="KW-0521">NADP</keyword>
<name>A0ABX1VYA0_9FIRM</name>
<organism evidence="11 12">
    <name type="scientific">Lacrimispora defluvii</name>
    <dbReference type="NCBI Taxonomy" id="2719233"/>
    <lineage>
        <taxon>Bacteria</taxon>
        <taxon>Bacillati</taxon>
        <taxon>Bacillota</taxon>
        <taxon>Clostridia</taxon>
        <taxon>Lachnospirales</taxon>
        <taxon>Lachnospiraceae</taxon>
        <taxon>Lacrimispora</taxon>
    </lineage>
</organism>
<dbReference type="Gene3D" id="3.40.718.10">
    <property type="entry name" value="Isopropylmalate Dehydrogenase"/>
    <property type="match status" value="1"/>
</dbReference>
<comment type="caution">
    <text evidence="11">The sequence shown here is derived from an EMBL/GenBank/DDBJ whole genome shotgun (WGS) entry which is preliminary data.</text>
</comment>
<evidence type="ECO:0000256" key="3">
    <source>
        <dbReference type="ARBA" id="ARBA00022532"/>
    </source>
</evidence>
<evidence type="ECO:0000256" key="7">
    <source>
        <dbReference type="ARBA" id="ARBA00023002"/>
    </source>
</evidence>
<evidence type="ECO:0000256" key="1">
    <source>
        <dbReference type="ARBA" id="ARBA00001936"/>
    </source>
</evidence>
<evidence type="ECO:0000256" key="4">
    <source>
        <dbReference type="ARBA" id="ARBA00022723"/>
    </source>
</evidence>
<dbReference type="InterPro" id="IPR004790">
    <property type="entry name" value="Isocitrate_DH_NADP"/>
</dbReference>
<evidence type="ECO:0000313" key="11">
    <source>
        <dbReference type="EMBL" id="NNJ33311.1"/>
    </source>
</evidence>
<comment type="cofactor">
    <cofactor evidence="1">
        <name>Mn(2+)</name>
        <dbReference type="ChEBI" id="CHEBI:29035"/>
    </cofactor>
</comment>
<evidence type="ECO:0000313" key="12">
    <source>
        <dbReference type="Proteomes" id="UP000539052"/>
    </source>
</evidence>
<dbReference type="RefSeq" id="WP_170824327.1">
    <property type="nucleotide sequence ID" value="NZ_JAAOXG010000103.1"/>
</dbReference>
<dbReference type="SMART" id="SM01329">
    <property type="entry name" value="Iso_dh"/>
    <property type="match status" value="1"/>
</dbReference>
<proteinExistence type="inferred from homology"/>
<dbReference type="PANTHER" id="PTHR11822">
    <property type="entry name" value="NADP-SPECIFIC ISOCITRATE DEHYDROGENASE"/>
    <property type="match status" value="1"/>
</dbReference>
<dbReference type="NCBIfam" id="TIGR00127">
    <property type="entry name" value="nadp_idh_euk"/>
    <property type="match status" value="1"/>
</dbReference>
<dbReference type="GO" id="GO:0004450">
    <property type="term" value="F:isocitrate dehydrogenase (NADP+) activity"/>
    <property type="evidence" value="ECO:0007669"/>
    <property type="project" value="UniProtKB-EC"/>
</dbReference>
<reference evidence="11 12" key="1">
    <citation type="submission" date="2020-03" db="EMBL/GenBank/DDBJ databases">
        <title>Genome Sequence of industrial isolate, B5A.</title>
        <authorList>
            <person name="Sharma S."/>
            <person name="Patil P.B."/>
            <person name="Korpole S."/>
        </authorList>
    </citation>
    <scope>NUCLEOTIDE SEQUENCE [LARGE SCALE GENOMIC DNA]</scope>
    <source>
        <strain evidence="11 12">PI-S10-B5A</strain>
    </source>
</reference>
<keyword evidence="12" id="KW-1185">Reference proteome</keyword>
<protein>
    <recommendedName>
        <fullName evidence="9">Isocitrate dehydrogenase [NADP]</fullName>
        <ecNumber evidence="9">1.1.1.42</ecNumber>
    </recommendedName>
</protein>
<evidence type="ECO:0000256" key="9">
    <source>
        <dbReference type="PIRNR" id="PIRNR000108"/>
    </source>
</evidence>
<evidence type="ECO:0000256" key="5">
    <source>
        <dbReference type="ARBA" id="ARBA00022842"/>
    </source>
</evidence>
<keyword evidence="8 9" id="KW-0464">Manganese</keyword>
<evidence type="ECO:0000256" key="8">
    <source>
        <dbReference type="ARBA" id="ARBA00023211"/>
    </source>
</evidence>
<accession>A0ABX1VYA0</accession>
<feature type="domain" description="Isopropylmalate dehydrogenase-like" evidence="10">
    <location>
        <begin position="9"/>
        <end position="394"/>
    </location>
</feature>
<comment type="catalytic activity">
    <reaction evidence="9">
        <text>D-threo-isocitrate + NADP(+) = 2-oxoglutarate + CO2 + NADPH</text>
        <dbReference type="Rhea" id="RHEA:19629"/>
        <dbReference type="ChEBI" id="CHEBI:15562"/>
        <dbReference type="ChEBI" id="CHEBI:16526"/>
        <dbReference type="ChEBI" id="CHEBI:16810"/>
        <dbReference type="ChEBI" id="CHEBI:57783"/>
        <dbReference type="ChEBI" id="CHEBI:58349"/>
        <dbReference type="EC" id="1.1.1.42"/>
    </reaction>
</comment>
<dbReference type="NCBIfam" id="NF006156">
    <property type="entry name" value="PRK08299.1"/>
    <property type="match status" value="1"/>
</dbReference>